<dbReference type="Pfam" id="PF00990">
    <property type="entry name" value="GGDEF"/>
    <property type="match status" value="1"/>
</dbReference>
<dbReference type="Pfam" id="PF00563">
    <property type="entry name" value="EAL"/>
    <property type="match status" value="1"/>
</dbReference>
<dbReference type="PANTHER" id="PTHR44757:SF2">
    <property type="entry name" value="BIOFILM ARCHITECTURE MAINTENANCE PROTEIN MBAA"/>
    <property type="match status" value="1"/>
</dbReference>
<evidence type="ECO:0000313" key="3">
    <source>
        <dbReference type="EMBL" id="ABK43522.1"/>
    </source>
</evidence>
<dbReference type="PROSITE" id="PS50887">
    <property type="entry name" value="GGDEF"/>
    <property type="match status" value="1"/>
</dbReference>
<reference evidence="4" key="1">
    <citation type="journal article" date="2009" name="Appl. Environ. Microbiol.">
        <title>Complete genome sequence of the chemolithoautotrophic marine magnetotactic coccus strain MC-1.</title>
        <authorList>
            <person name="Schubbe S."/>
            <person name="Williams T.J."/>
            <person name="Xie G."/>
            <person name="Kiss H.E."/>
            <person name="Brettin T.S."/>
            <person name="Martinez D."/>
            <person name="Ross C.A."/>
            <person name="Schuler D."/>
            <person name="Cox B.L."/>
            <person name="Nealson K.H."/>
            <person name="Bazylinski D.A."/>
        </authorList>
    </citation>
    <scope>NUCLEOTIDE SEQUENCE [LARGE SCALE GENOMIC DNA]</scope>
    <source>
        <strain evidence="4">ATCC BAA-1437 / JCM 17883 / MC-1</strain>
    </source>
</reference>
<dbReference type="FunFam" id="3.30.70.270:FF:000001">
    <property type="entry name" value="Diguanylate cyclase domain protein"/>
    <property type="match status" value="1"/>
</dbReference>
<evidence type="ECO:0000259" key="1">
    <source>
        <dbReference type="PROSITE" id="PS50883"/>
    </source>
</evidence>
<name>A0L6C9_MAGMM</name>
<evidence type="ECO:0000313" key="4">
    <source>
        <dbReference type="Proteomes" id="UP000002586"/>
    </source>
</evidence>
<dbReference type="InterPro" id="IPR000160">
    <property type="entry name" value="GGDEF_dom"/>
</dbReference>
<dbReference type="AlphaFoldDB" id="A0L6C9"/>
<proteinExistence type="predicted"/>
<dbReference type="Proteomes" id="UP000002586">
    <property type="component" value="Chromosome"/>
</dbReference>
<dbReference type="SUPFAM" id="SSF55073">
    <property type="entry name" value="Nucleotide cyclase"/>
    <property type="match status" value="1"/>
</dbReference>
<dbReference type="InterPro" id="IPR035965">
    <property type="entry name" value="PAS-like_dom_sf"/>
</dbReference>
<dbReference type="KEGG" id="mgm:Mmc1_1004"/>
<dbReference type="CDD" id="cd01949">
    <property type="entry name" value="GGDEF"/>
    <property type="match status" value="1"/>
</dbReference>
<dbReference type="STRING" id="156889.Mmc1_1004"/>
<dbReference type="Gene3D" id="3.30.70.270">
    <property type="match status" value="1"/>
</dbReference>
<evidence type="ECO:0000259" key="2">
    <source>
        <dbReference type="PROSITE" id="PS50887"/>
    </source>
</evidence>
<accession>A0L6C9</accession>
<sequence length="555" mass="62159">MDFSFDGQHLLHHLADGIIIHEQDMILYANEIARIMLGTEIHTDLTQSLFSLRIDPTCREAWLHNGANHSHEADRVKLVDLKLLPEAKPFTHVEALTIPFQGNERLLVTTLRDISEKKRQEERIRHQANYDALTGLPNRGLFLDRLKLELARAKRTDVRVAVMFIDLDRFKWVNDTLGHAAGDDLLREASKRLLSCHRQSDTVARMGGDEFTVILPDMARGPHAERVAAQILEQLAAPFTLEGQEVTISGSVGVTIFPDDADNLDDLLKNADTAMYRAKSQGRNAYRFYTPDMHAEAMARMALERELSSAVEDQELALCYQPIVDLNTNRIAGAEALLRWNHPTLGAVSPEVFIPIAEEMGLIAQITEWAVREACTQACQWRSQYGTAKDFFISVNLTCTRCRELSTDDKIPSILAETQLPPHALVLEVTETILGEDPPKAMAMLNHLKQIGVRLWLDDFGTGSSSLSVLRNLPVCGVKIDRTFVPDALNDKEAEVLVTTIINMGRSLNRILIGEGVETEAQRLYLEGKGVQLAQGYFFGKPCSAAEFPDQFFDH</sequence>
<dbReference type="RefSeq" id="WP_011712679.1">
    <property type="nucleotide sequence ID" value="NC_008576.1"/>
</dbReference>
<keyword evidence="4" id="KW-1185">Reference proteome</keyword>
<dbReference type="InterPro" id="IPR035919">
    <property type="entry name" value="EAL_sf"/>
</dbReference>
<dbReference type="CDD" id="cd01948">
    <property type="entry name" value="EAL"/>
    <property type="match status" value="1"/>
</dbReference>
<dbReference type="InterPro" id="IPR029787">
    <property type="entry name" value="Nucleotide_cyclase"/>
</dbReference>
<organism evidence="3 4">
    <name type="scientific">Magnetococcus marinus (strain ATCC BAA-1437 / JCM 17883 / MC-1)</name>
    <dbReference type="NCBI Taxonomy" id="156889"/>
    <lineage>
        <taxon>Bacteria</taxon>
        <taxon>Pseudomonadati</taxon>
        <taxon>Pseudomonadota</taxon>
        <taxon>Magnetococcia</taxon>
        <taxon>Magnetococcales</taxon>
        <taxon>Magnetococcaceae</taxon>
        <taxon>Magnetococcus</taxon>
    </lineage>
</organism>
<dbReference type="PROSITE" id="PS50883">
    <property type="entry name" value="EAL"/>
    <property type="match status" value="1"/>
</dbReference>
<protein>
    <submittedName>
        <fullName evidence="3">Diguanylate cyclase/phosphodiesterase</fullName>
    </submittedName>
</protein>
<dbReference type="Gene3D" id="3.30.450.20">
    <property type="entry name" value="PAS domain"/>
    <property type="match status" value="1"/>
</dbReference>
<dbReference type="InterPro" id="IPR001633">
    <property type="entry name" value="EAL_dom"/>
</dbReference>
<dbReference type="SMART" id="SM00052">
    <property type="entry name" value="EAL"/>
    <property type="match status" value="1"/>
</dbReference>
<dbReference type="InterPro" id="IPR052155">
    <property type="entry name" value="Biofilm_reg_signaling"/>
</dbReference>
<dbReference type="HOGENOM" id="CLU_000445_70_50_5"/>
<reference evidence="3 4" key="2">
    <citation type="journal article" date="2012" name="Int. J. Syst. Evol. Microbiol.">
        <title>Magnetococcus marinus gen. nov., sp. nov., a marine, magnetotactic bacterium that represents a novel lineage (Magnetococcaceae fam. nov.; Magnetococcales ord. nov.) at the base of the Alphaproteobacteria.</title>
        <authorList>
            <person name="Bazylinski D.A."/>
            <person name="Williams T.J."/>
            <person name="Lefevre C.T."/>
            <person name="Berg R.J."/>
            <person name="Zhang C.L."/>
            <person name="Bowser S.S."/>
            <person name="Dean A.J."/>
            <person name="Beveridge T.J."/>
        </authorList>
    </citation>
    <scope>NUCLEOTIDE SEQUENCE [LARGE SCALE GENOMIC DNA]</scope>
    <source>
        <strain evidence="4">ATCC BAA-1437 / JCM 17883 / MC-1</strain>
    </source>
</reference>
<dbReference type="OrthoDB" id="9814202at2"/>
<gene>
    <name evidence="3" type="ordered locus">Mmc1_1004</name>
</gene>
<dbReference type="InterPro" id="IPR043128">
    <property type="entry name" value="Rev_trsase/Diguanyl_cyclase"/>
</dbReference>
<dbReference type="eggNOG" id="COG5001">
    <property type="taxonomic scope" value="Bacteria"/>
</dbReference>
<dbReference type="SUPFAM" id="SSF141868">
    <property type="entry name" value="EAL domain-like"/>
    <property type="match status" value="1"/>
</dbReference>
<feature type="domain" description="EAL" evidence="1">
    <location>
        <begin position="300"/>
        <end position="555"/>
    </location>
</feature>
<dbReference type="NCBIfam" id="TIGR00254">
    <property type="entry name" value="GGDEF"/>
    <property type="match status" value="1"/>
</dbReference>
<dbReference type="SUPFAM" id="SSF55785">
    <property type="entry name" value="PYP-like sensor domain (PAS domain)"/>
    <property type="match status" value="1"/>
</dbReference>
<feature type="domain" description="GGDEF" evidence="2">
    <location>
        <begin position="158"/>
        <end position="291"/>
    </location>
</feature>
<dbReference type="GO" id="GO:0003824">
    <property type="term" value="F:catalytic activity"/>
    <property type="evidence" value="ECO:0007669"/>
    <property type="project" value="UniProtKB-ARBA"/>
</dbReference>
<dbReference type="EMBL" id="CP000471">
    <property type="protein sequence ID" value="ABK43522.1"/>
    <property type="molecule type" value="Genomic_DNA"/>
</dbReference>
<dbReference type="Gene3D" id="3.20.20.450">
    <property type="entry name" value="EAL domain"/>
    <property type="match status" value="1"/>
</dbReference>
<dbReference type="SMART" id="SM00267">
    <property type="entry name" value="GGDEF"/>
    <property type="match status" value="1"/>
</dbReference>
<dbReference type="PANTHER" id="PTHR44757">
    <property type="entry name" value="DIGUANYLATE CYCLASE DGCP"/>
    <property type="match status" value="1"/>
</dbReference>